<comment type="subcellular location">
    <subcellularLocation>
        <location evidence="1">Membrane</location>
        <topology evidence="1">Multi-pass membrane protein</topology>
    </subcellularLocation>
</comment>
<dbReference type="Gene3D" id="1.20.1540.10">
    <property type="entry name" value="Rhomboid-like"/>
    <property type="match status" value="1"/>
</dbReference>
<evidence type="ECO:0000256" key="2">
    <source>
        <dbReference type="ARBA" id="ARBA00009045"/>
    </source>
</evidence>
<dbReference type="CDD" id="cd19756">
    <property type="entry name" value="Bbox2"/>
    <property type="match status" value="1"/>
</dbReference>
<organism evidence="10 11">
    <name type="scientific">Allokutzneria albata</name>
    <name type="common">Kibdelosporangium albatum</name>
    <dbReference type="NCBI Taxonomy" id="211114"/>
    <lineage>
        <taxon>Bacteria</taxon>
        <taxon>Bacillati</taxon>
        <taxon>Actinomycetota</taxon>
        <taxon>Actinomycetes</taxon>
        <taxon>Pseudonocardiales</taxon>
        <taxon>Pseudonocardiaceae</taxon>
        <taxon>Allokutzneria</taxon>
    </lineage>
</organism>
<evidence type="ECO:0000256" key="8">
    <source>
        <dbReference type="SAM" id="Phobius"/>
    </source>
</evidence>
<comment type="similarity">
    <text evidence="2">Belongs to the peptidase S54 family.</text>
</comment>
<dbReference type="SUPFAM" id="SSF144091">
    <property type="entry name" value="Rhomboid-like"/>
    <property type="match status" value="1"/>
</dbReference>
<feature type="region of interest" description="Disordered" evidence="7">
    <location>
        <begin position="1"/>
        <end position="21"/>
    </location>
</feature>
<dbReference type="eggNOG" id="COG0705">
    <property type="taxonomic scope" value="Bacteria"/>
</dbReference>
<evidence type="ECO:0000256" key="7">
    <source>
        <dbReference type="SAM" id="MobiDB-lite"/>
    </source>
</evidence>
<dbReference type="GO" id="GO:0016020">
    <property type="term" value="C:membrane"/>
    <property type="evidence" value="ECO:0007669"/>
    <property type="project" value="UniProtKB-SubCell"/>
</dbReference>
<feature type="transmembrane region" description="Helical" evidence="8">
    <location>
        <begin position="218"/>
        <end position="235"/>
    </location>
</feature>
<feature type="compositionally biased region" description="Pro residues" evidence="7">
    <location>
        <begin position="1"/>
        <end position="10"/>
    </location>
</feature>
<feature type="domain" description="Peptidase S54 rhomboid" evidence="9">
    <location>
        <begin position="127"/>
        <end position="258"/>
    </location>
</feature>
<keyword evidence="3 8" id="KW-0812">Transmembrane</keyword>
<evidence type="ECO:0000313" key="10">
    <source>
        <dbReference type="EMBL" id="SDN26329.1"/>
    </source>
</evidence>
<dbReference type="RefSeq" id="WP_030427898.1">
    <property type="nucleotide sequence ID" value="NZ_JOEF01000003.1"/>
</dbReference>
<dbReference type="AlphaFoldDB" id="A0A1G9ZY03"/>
<name>A0A1G9ZY03_ALLAB</name>
<proteinExistence type="inferred from homology"/>
<gene>
    <name evidence="10" type="ORF">SAMN04489726_5781</name>
</gene>
<reference evidence="10 11" key="1">
    <citation type="submission" date="2016-10" db="EMBL/GenBank/DDBJ databases">
        <authorList>
            <person name="de Groot N.N."/>
        </authorList>
    </citation>
    <scope>NUCLEOTIDE SEQUENCE [LARGE SCALE GENOMIC DNA]</scope>
    <source>
        <strain evidence="10 11">DSM 44149</strain>
    </source>
</reference>
<dbReference type="InterPro" id="IPR050925">
    <property type="entry name" value="Rhomboid_protease_S54"/>
</dbReference>
<evidence type="ECO:0000256" key="4">
    <source>
        <dbReference type="ARBA" id="ARBA00022801"/>
    </source>
</evidence>
<feature type="transmembrane region" description="Helical" evidence="8">
    <location>
        <begin position="241"/>
        <end position="260"/>
    </location>
</feature>
<feature type="transmembrane region" description="Helical" evidence="8">
    <location>
        <begin position="267"/>
        <end position="288"/>
    </location>
</feature>
<keyword evidence="10" id="KW-0645">Protease</keyword>
<evidence type="ECO:0000256" key="1">
    <source>
        <dbReference type="ARBA" id="ARBA00004141"/>
    </source>
</evidence>
<dbReference type="PANTHER" id="PTHR43731">
    <property type="entry name" value="RHOMBOID PROTEASE"/>
    <property type="match status" value="1"/>
</dbReference>
<evidence type="ECO:0000259" key="9">
    <source>
        <dbReference type="Pfam" id="PF01694"/>
    </source>
</evidence>
<dbReference type="GO" id="GO:0004252">
    <property type="term" value="F:serine-type endopeptidase activity"/>
    <property type="evidence" value="ECO:0007669"/>
    <property type="project" value="InterPro"/>
</dbReference>
<sequence>MTVPPSPSPGPDAGSPALPGCVRHPDRPTGLRCTRCERPACPECLREAAVGYQCVDCVREGNRHVRRPVTVAGAELVSKPIVAPVLIALNVLVFVITAIQSRSIMTNYDGSDLFLDWFMRPILVATGEWWRLVTNGFLHDGIAHLGVNMLALWFLGRDLELLLGRGRFIASYVLSLLGGSVAIMLFDEPMTAAVGASGAIYGLLGGLLVAVLKLKLNIGPVLGVIALNVAITFSVPNISFLAHAGGFVVGAALMAAMLYAPAKQRGMWQLGAFVATAVVLAGLTFYRYNELQALLLGG</sequence>
<keyword evidence="4" id="KW-0378">Hydrolase</keyword>
<feature type="transmembrane region" description="Helical" evidence="8">
    <location>
        <begin position="81"/>
        <end position="101"/>
    </location>
</feature>
<evidence type="ECO:0000256" key="3">
    <source>
        <dbReference type="ARBA" id="ARBA00022692"/>
    </source>
</evidence>
<dbReference type="GO" id="GO:0006508">
    <property type="term" value="P:proteolysis"/>
    <property type="evidence" value="ECO:0007669"/>
    <property type="project" value="UniProtKB-KW"/>
</dbReference>
<dbReference type="OrthoDB" id="9807874at2"/>
<accession>A0A1G9ZY03</accession>
<dbReference type="PANTHER" id="PTHR43731:SF14">
    <property type="entry name" value="PRESENILIN-ASSOCIATED RHOMBOID-LIKE PROTEIN, MITOCHONDRIAL"/>
    <property type="match status" value="1"/>
</dbReference>
<keyword evidence="11" id="KW-1185">Reference proteome</keyword>
<keyword evidence="5 8" id="KW-1133">Transmembrane helix</keyword>
<dbReference type="InterPro" id="IPR022764">
    <property type="entry name" value="Peptidase_S54_rhomboid_dom"/>
</dbReference>
<dbReference type="STRING" id="211114.SAMN04489726_5781"/>
<protein>
    <submittedName>
        <fullName evidence="10">Membrane associated serine protease, rhomboid family</fullName>
    </submittedName>
</protein>
<dbReference type="Proteomes" id="UP000183376">
    <property type="component" value="Chromosome I"/>
</dbReference>
<keyword evidence="6 8" id="KW-0472">Membrane</keyword>
<dbReference type="EMBL" id="LT629701">
    <property type="protein sequence ID" value="SDN26329.1"/>
    <property type="molecule type" value="Genomic_DNA"/>
</dbReference>
<evidence type="ECO:0000313" key="11">
    <source>
        <dbReference type="Proteomes" id="UP000183376"/>
    </source>
</evidence>
<evidence type="ECO:0000256" key="5">
    <source>
        <dbReference type="ARBA" id="ARBA00022989"/>
    </source>
</evidence>
<feature type="compositionally biased region" description="Low complexity" evidence="7">
    <location>
        <begin position="11"/>
        <end position="20"/>
    </location>
</feature>
<feature type="transmembrane region" description="Helical" evidence="8">
    <location>
        <begin position="168"/>
        <end position="186"/>
    </location>
</feature>
<feature type="transmembrane region" description="Helical" evidence="8">
    <location>
        <begin position="192"/>
        <end position="211"/>
    </location>
</feature>
<dbReference type="InterPro" id="IPR035952">
    <property type="entry name" value="Rhomboid-like_sf"/>
</dbReference>
<evidence type="ECO:0000256" key="6">
    <source>
        <dbReference type="ARBA" id="ARBA00023136"/>
    </source>
</evidence>
<dbReference type="Pfam" id="PF01694">
    <property type="entry name" value="Rhomboid"/>
    <property type="match status" value="1"/>
</dbReference>